<reference evidence="1" key="2">
    <citation type="submission" date="2020-11" db="EMBL/GenBank/DDBJ databases">
        <authorList>
            <person name="McCartney M.A."/>
            <person name="Auch B."/>
            <person name="Kono T."/>
            <person name="Mallez S."/>
            <person name="Becker A."/>
            <person name="Gohl D.M."/>
            <person name="Silverstein K.A.T."/>
            <person name="Koren S."/>
            <person name="Bechman K.B."/>
            <person name="Herman A."/>
            <person name="Abrahante J.E."/>
            <person name="Garbe J."/>
        </authorList>
    </citation>
    <scope>NUCLEOTIDE SEQUENCE</scope>
    <source>
        <strain evidence="1">Duluth1</strain>
        <tissue evidence="1">Whole animal</tissue>
    </source>
</reference>
<evidence type="ECO:0000313" key="1">
    <source>
        <dbReference type="EMBL" id="KAH3809323.1"/>
    </source>
</evidence>
<gene>
    <name evidence="1" type="ORF">DPMN_137686</name>
</gene>
<reference evidence="1" key="1">
    <citation type="journal article" date="2019" name="bioRxiv">
        <title>The Genome of the Zebra Mussel, Dreissena polymorpha: A Resource for Invasive Species Research.</title>
        <authorList>
            <person name="McCartney M.A."/>
            <person name="Auch B."/>
            <person name="Kono T."/>
            <person name="Mallez S."/>
            <person name="Zhang Y."/>
            <person name="Obille A."/>
            <person name="Becker A."/>
            <person name="Abrahante J.E."/>
            <person name="Garbe J."/>
            <person name="Badalamenti J.P."/>
            <person name="Herman A."/>
            <person name="Mangelson H."/>
            <person name="Liachko I."/>
            <person name="Sullivan S."/>
            <person name="Sone E.D."/>
            <person name="Koren S."/>
            <person name="Silverstein K.A.T."/>
            <person name="Beckman K.B."/>
            <person name="Gohl D.M."/>
        </authorList>
    </citation>
    <scope>NUCLEOTIDE SEQUENCE</scope>
    <source>
        <strain evidence="1">Duluth1</strain>
        <tissue evidence="1">Whole animal</tissue>
    </source>
</reference>
<comment type="caution">
    <text evidence="1">The sequence shown here is derived from an EMBL/GenBank/DDBJ whole genome shotgun (WGS) entry which is preliminary data.</text>
</comment>
<sequence>MSCPRGLGVFVMDPLTGCVTMTKEWDLDAANKRLGEETIVCTVTATDRRGLATTATVSLCTVTATDRRGLETTSTVSLCTVTVSLCTVTATDRRGLETTATVSLTKTMTVIVILVPFSELDNTHGCERTIIILVSFLFL</sequence>
<accession>A0A9D4G5X9</accession>
<organism evidence="1 2">
    <name type="scientific">Dreissena polymorpha</name>
    <name type="common">Zebra mussel</name>
    <name type="synonym">Mytilus polymorpha</name>
    <dbReference type="NCBI Taxonomy" id="45954"/>
    <lineage>
        <taxon>Eukaryota</taxon>
        <taxon>Metazoa</taxon>
        <taxon>Spiralia</taxon>
        <taxon>Lophotrochozoa</taxon>
        <taxon>Mollusca</taxon>
        <taxon>Bivalvia</taxon>
        <taxon>Autobranchia</taxon>
        <taxon>Heteroconchia</taxon>
        <taxon>Euheterodonta</taxon>
        <taxon>Imparidentia</taxon>
        <taxon>Neoheterodontei</taxon>
        <taxon>Myida</taxon>
        <taxon>Dreissenoidea</taxon>
        <taxon>Dreissenidae</taxon>
        <taxon>Dreissena</taxon>
    </lineage>
</organism>
<dbReference type="EMBL" id="JAIWYP010000006">
    <property type="protein sequence ID" value="KAH3809323.1"/>
    <property type="molecule type" value="Genomic_DNA"/>
</dbReference>
<protein>
    <submittedName>
        <fullName evidence="1">Uncharacterized protein</fullName>
    </submittedName>
</protein>
<proteinExistence type="predicted"/>
<name>A0A9D4G5X9_DREPO</name>
<keyword evidence="2" id="KW-1185">Reference proteome</keyword>
<dbReference type="AlphaFoldDB" id="A0A9D4G5X9"/>
<dbReference type="Proteomes" id="UP000828390">
    <property type="component" value="Unassembled WGS sequence"/>
</dbReference>
<evidence type="ECO:0000313" key="2">
    <source>
        <dbReference type="Proteomes" id="UP000828390"/>
    </source>
</evidence>